<keyword evidence="4" id="KW-1185">Reference proteome</keyword>
<evidence type="ECO:0000256" key="1">
    <source>
        <dbReference type="ARBA" id="ARBA00010048"/>
    </source>
</evidence>
<dbReference type="AlphaFoldDB" id="W6MTG5"/>
<dbReference type="GO" id="GO:0051286">
    <property type="term" value="C:cell tip"/>
    <property type="evidence" value="ECO:0007669"/>
    <property type="project" value="EnsemblFungi"/>
</dbReference>
<dbReference type="GO" id="GO:1990114">
    <property type="term" value="P:RNA polymerase II core complex assembly"/>
    <property type="evidence" value="ECO:0007669"/>
    <property type="project" value="TreeGrafter"/>
</dbReference>
<comment type="similarity">
    <text evidence="1">Belongs to the prefoldin subunit alpha family.</text>
</comment>
<dbReference type="GO" id="GO:0051082">
    <property type="term" value="F:unfolded protein binding"/>
    <property type="evidence" value="ECO:0007669"/>
    <property type="project" value="InterPro"/>
</dbReference>
<protein>
    <recommendedName>
        <fullName evidence="5">Prefoldin subunit 5</fullName>
    </recommendedName>
</protein>
<dbReference type="GO" id="GO:0007021">
    <property type="term" value="P:tubulin complex assembly"/>
    <property type="evidence" value="ECO:0007669"/>
    <property type="project" value="EnsemblFungi"/>
</dbReference>
<dbReference type="GO" id="GO:0005737">
    <property type="term" value="C:cytoplasm"/>
    <property type="evidence" value="ECO:0007669"/>
    <property type="project" value="EnsemblFungi"/>
</dbReference>
<dbReference type="Pfam" id="PF02996">
    <property type="entry name" value="Prefoldin"/>
    <property type="match status" value="1"/>
</dbReference>
<name>W6MTG5_9ASCO</name>
<dbReference type="GO" id="GO:1990115">
    <property type="term" value="P:RNA polymerase III assembly"/>
    <property type="evidence" value="ECO:0007669"/>
    <property type="project" value="TreeGrafter"/>
</dbReference>
<dbReference type="GO" id="GO:1990113">
    <property type="term" value="P:RNA polymerase I assembly"/>
    <property type="evidence" value="ECO:0007669"/>
    <property type="project" value="TreeGrafter"/>
</dbReference>
<dbReference type="PANTHER" id="PTHR12674">
    <property type="entry name" value="PREFOLDIN SUBUNIT 5"/>
    <property type="match status" value="1"/>
</dbReference>
<dbReference type="EMBL" id="HG793131">
    <property type="protein sequence ID" value="CDK30009.1"/>
    <property type="molecule type" value="Genomic_DNA"/>
</dbReference>
<dbReference type="RefSeq" id="XP_022461988.1">
    <property type="nucleotide sequence ID" value="XM_022604830.1"/>
</dbReference>
<accession>W6MTG5</accession>
<dbReference type="GO" id="GO:0006457">
    <property type="term" value="P:protein folding"/>
    <property type="evidence" value="ECO:0007669"/>
    <property type="project" value="InterPro"/>
</dbReference>
<dbReference type="OrthoDB" id="10267474at2759"/>
<dbReference type="SUPFAM" id="SSF46579">
    <property type="entry name" value="Prefoldin"/>
    <property type="match status" value="1"/>
</dbReference>
<dbReference type="NCBIfam" id="TIGR00293">
    <property type="entry name" value="prefoldin subunit alpha"/>
    <property type="match status" value="1"/>
</dbReference>
<gene>
    <name evidence="3" type="ORF">KUCA_T00006004001</name>
</gene>
<dbReference type="GO" id="GO:0032153">
    <property type="term" value="C:cell division site"/>
    <property type="evidence" value="ECO:0007669"/>
    <property type="project" value="EnsemblFungi"/>
</dbReference>
<reference evidence="3" key="2">
    <citation type="submission" date="2014-02" db="EMBL/GenBank/DDBJ databases">
        <title>Complete DNA sequence of /Kuraishia capsulata/ illustrates novel genomic features among budding yeasts (/Saccharomycotina/).</title>
        <authorList>
            <person name="Morales L."/>
            <person name="Noel B."/>
            <person name="Porcel B."/>
            <person name="Marcet-Houben M."/>
            <person name="Hullo M-F."/>
            <person name="Sacerdot C."/>
            <person name="Tekaia F."/>
            <person name="Leh-Louis V."/>
            <person name="Despons L."/>
            <person name="Khanna V."/>
            <person name="Aury J-M."/>
            <person name="Barbe V."/>
            <person name="Couloux A."/>
            <person name="Labadie K."/>
            <person name="Pelletier E."/>
            <person name="Souciet J-L."/>
            <person name="Boekhout T."/>
            <person name="Gabaldon T."/>
            <person name="Wincker P."/>
            <person name="Dujon B."/>
        </authorList>
    </citation>
    <scope>NUCLEOTIDE SEQUENCE</scope>
    <source>
        <strain evidence="3">CBS 1993</strain>
    </source>
</reference>
<dbReference type="HOGENOM" id="CLU_091867_0_2_1"/>
<proteinExistence type="inferred from homology"/>
<evidence type="ECO:0008006" key="5">
    <source>
        <dbReference type="Google" id="ProtNLM"/>
    </source>
</evidence>
<dbReference type="PANTHER" id="PTHR12674:SF2">
    <property type="entry name" value="PREFOLDIN SUBUNIT 5"/>
    <property type="match status" value="1"/>
</dbReference>
<dbReference type="Gene3D" id="1.10.287.370">
    <property type="match status" value="1"/>
</dbReference>
<evidence type="ECO:0000256" key="2">
    <source>
        <dbReference type="SAM" id="Coils"/>
    </source>
</evidence>
<evidence type="ECO:0000313" key="3">
    <source>
        <dbReference type="EMBL" id="CDK30009.1"/>
    </source>
</evidence>
<dbReference type="InterPro" id="IPR004127">
    <property type="entry name" value="Prefoldin_subunit_alpha"/>
</dbReference>
<dbReference type="InterPro" id="IPR011599">
    <property type="entry name" value="PFD_alpha_archaea"/>
</dbReference>
<feature type="coiled-coil region" evidence="2">
    <location>
        <begin position="101"/>
        <end position="138"/>
    </location>
</feature>
<dbReference type="Proteomes" id="UP000019384">
    <property type="component" value="Unassembled WGS sequence"/>
</dbReference>
<dbReference type="GeneID" id="34523376"/>
<evidence type="ECO:0000313" key="4">
    <source>
        <dbReference type="Proteomes" id="UP000019384"/>
    </source>
</evidence>
<dbReference type="GO" id="GO:0015631">
    <property type="term" value="F:tubulin binding"/>
    <property type="evidence" value="ECO:0007669"/>
    <property type="project" value="EnsemblFungi"/>
</dbReference>
<dbReference type="CDD" id="cd23157">
    <property type="entry name" value="Prefoldin_5"/>
    <property type="match status" value="1"/>
</dbReference>
<dbReference type="GO" id="GO:0016272">
    <property type="term" value="C:prefoldin complex"/>
    <property type="evidence" value="ECO:0007669"/>
    <property type="project" value="EnsemblFungi"/>
</dbReference>
<reference evidence="3" key="1">
    <citation type="submission" date="2013-12" db="EMBL/GenBank/DDBJ databases">
        <authorList>
            <person name="Genoscope - CEA"/>
        </authorList>
    </citation>
    <scope>NUCLEOTIDE SEQUENCE</scope>
    <source>
        <strain evidence="3">CBS 1993</strain>
    </source>
</reference>
<organism evidence="3 4">
    <name type="scientific">Kuraishia capsulata CBS 1993</name>
    <dbReference type="NCBI Taxonomy" id="1382522"/>
    <lineage>
        <taxon>Eukaryota</taxon>
        <taxon>Fungi</taxon>
        <taxon>Dikarya</taxon>
        <taxon>Ascomycota</taxon>
        <taxon>Saccharomycotina</taxon>
        <taxon>Pichiomycetes</taxon>
        <taxon>Pichiales</taxon>
        <taxon>Pichiaceae</taxon>
        <taxon>Kuraishia</taxon>
    </lineage>
</organism>
<keyword evidence="2" id="KW-0175">Coiled coil</keyword>
<dbReference type="GO" id="GO:0032968">
    <property type="term" value="P:positive regulation of transcription elongation by RNA polymerase II"/>
    <property type="evidence" value="ECO:0007669"/>
    <property type="project" value="EnsemblFungi"/>
</dbReference>
<sequence length="150" mass="16967">MSQGKRVDLTTLPPEQIVEFNRQVRSEISHLENSMRALYTAKAKFGECISSVDKVVDSKGQQMLVPLTSSLYVPGKVKEDKKFLVDVGTGYFVEKDAKDAKSFFSARIQKLESDAQELNKLLVEKDQLSRRINDILRQKIMDQENANVAS</sequence>
<dbReference type="InterPro" id="IPR009053">
    <property type="entry name" value="Prefoldin"/>
</dbReference>
<dbReference type="STRING" id="1382522.W6MTG5"/>